<feature type="domain" description="Helicase/UvrB N-terminal" evidence="1">
    <location>
        <begin position="2"/>
        <end position="122"/>
    </location>
</feature>
<dbReference type="GO" id="GO:0005524">
    <property type="term" value="F:ATP binding"/>
    <property type="evidence" value="ECO:0007669"/>
    <property type="project" value="InterPro"/>
</dbReference>
<gene>
    <name evidence="2" type="ORF">S01H1_81570</name>
</gene>
<protein>
    <recommendedName>
        <fullName evidence="1">Helicase/UvrB N-terminal domain-containing protein</fullName>
    </recommendedName>
</protein>
<dbReference type="EMBL" id="BARS01055209">
    <property type="protein sequence ID" value="GAG43606.1"/>
    <property type="molecule type" value="Genomic_DNA"/>
</dbReference>
<dbReference type="SUPFAM" id="SSF52540">
    <property type="entry name" value="P-loop containing nucleoside triphosphate hydrolases"/>
    <property type="match status" value="1"/>
</dbReference>
<sequence>MKMQLRDYQLAAIQSTRSAIVRGVKRPLIVAPTASGKSIVIAGIIKAAIDKNSSIRILILCFQGEILEQNETILLNVCQEADTGIYCAGLGRKEADKNIVFASRDSLGRNPLACGQFDLIIV</sequence>
<dbReference type="GO" id="GO:0003677">
    <property type="term" value="F:DNA binding"/>
    <property type="evidence" value="ECO:0007669"/>
    <property type="project" value="InterPro"/>
</dbReference>
<reference evidence="2" key="1">
    <citation type="journal article" date="2014" name="Front. Microbiol.">
        <title>High frequency of phylogenetically diverse reductive dehalogenase-homologous genes in deep subseafloor sedimentary metagenomes.</title>
        <authorList>
            <person name="Kawai M."/>
            <person name="Futagami T."/>
            <person name="Toyoda A."/>
            <person name="Takaki Y."/>
            <person name="Nishi S."/>
            <person name="Hori S."/>
            <person name="Arai W."/>
            <person name="Tsubouchi T."/>
            <person name="Morono Y."/>
            <person name="Uchiyama I."/>
            <person name="Ito T."/>
            <person name="Fujiyama A."/>
            <person name="Inagaki F."/>
            <person name="Takami H."/>
        </authorList>
    </citation>
    <scope>NUCLEOTIDE SEQUENCE</scope>
    <source>
        <strain evidence="2">Expedition CK06-06</strain>
    </source>
</reference>
<proteinExistence type="predicted"/>
<dbReference type="GO" id="GO:0016787">
    <property type="term" value="F:hydrolase activity"/>
    <property type="evidence" value="ECO:0007669"/>
    <property type="project" value="InterPro"/>
</dbReference>
<dbReference type="PANTHER" id="PTHR47396:SF1">
    <property type="entry name" value="ATP-DEPENDENT HELICASE IRC3-RELATED"/>
    <property type="match status" value="1"/>
</dbReference>
<dbReference type="GO" id="GO:0005829">
    <property type="term" value="C:cytosol"/>
    <property type="evidence" value="ECO:0007669"/>
    <property type="project" value="TreeGrafter"/>
</dbReference>
<name>X0Z4Z6_9ZZZZ</name>
<dbReference type="Gene3D" id="3.40.50.300">
    <property type="entry name" value="P-loop containing nucleotide triphosphate hydrolases"/>
    <property type="match status" value="1"/>
</dbReference>
<dbReference type="InterPro" id="IPR006935">
    <property type="entry name" value="Helicase/UvrB_N"/>
</dbReference>
<feature type="non-terminal residue" evidence="2">
    <location>
        <position position="122"/>
    </location>
</feature>
<dbReference type="Pfam" id="PF04851">
    <property type="entry name" value="ResIII"/>
    <property type="match status" value="1"/>
</dbReference>
<dbReference type="AlphaFoldDB" id="X0Z4Z6"/>
<accession>X0Z4Z6</accession>
<evidence type="ECO:0000259" key="1">
    <source>
        <dbReference type="Pfam" id="PF04851"/>
    </source>
</evidence>
<evidence type="ECO:0000313" key="2">
    <source>
        <dbReference type="EMBL" id="GAG43606.1"/>
    </source>
</evidence>
<dbReference type="InterPro" id="IPR050742">
    <property type="entry name" value="Helicase_Restrict-Modif_Enz"/>
</dbReference>
<dbReference type="InterPro" id="IPR027417">
    <property type="entry name" value="P-loop_NTPase"/>
</dbReference>
<comment type="caution">
    <text evidence="2">The sequence shown here is derived from an EMBL/GenBank/DDBJ whole genome shotgun (WGS) entry which is preliminary data.</text>
</comment>
<organism evidence="2">
    <name type="scientific">marine sediment metagenome</name>
    <dbReference type="NCBI Taxonomy" id="412755"/>
    <lineage>
        <taxon>unclassified sequences</taxon>
        <taxon>metagenomes</taxon>
        <taxon>ecological metagenomes</taxon>
    </lineage>
</organism>
<dbReference type="PANTHER" id="PTHR47396">
    <property type="entry name" value="TYPE I RESTRICTION ENZYME ECOKI R PROTEIN"/>
    <property type="match status" value="1"/>
</dbReference>